<proteinExistence type="predicted"/>
<evidence type="ECO:0000313" key="1">
    <source>
        <dbReference type="EMBL" id="KRM15383.1"/>
    </source>
</evidence>
<protein>
    <submittedName>
        <fullName evidence="1">Uncharacterized protein</fullName>
    </submittedName>
</protein>
<reference evidence="1 2" key="1">
    <citation type="journal article" date="2015" name="Genome Announc.">
        <title>Expanding the biotechnology potential of lactobacilli through comparative genomics of 213 strains and associated genera.</title>
        <authorList>
            <person name="Sun Z."/>
            <person name="Harris H.M."/>
            <person name="McCann A."/>
            <person name="Guo C."/>
            <person name="Argimon S."/>
            <person name="Zhang W."/>
            <person name="Yang X."/>
            <person name="Jeffery I.B."/>
            <person name="Cooney J.C."/>
            <person name="Kagawa T.F."/>
            <person name="Liu W."/>
            <person name="Song Y."/>
            <person name="Salvetti E."/>
            <person name="Wrobel A."/>
            <person name="Rasinkangas P."/>
            <person name="Parkhill J."/>
            <person name="Rea M.C."/>
            <person name="O'Sullivan O."/>
            <person name="Ritari J."/>
            <person name="Douillard F.P."/>
            <person name="Paul Ross R."/>
            <person name="Yang R."/>
            <person name="Briner A.E."/>
            <person name="Felis G.E."/>
            <person name="de Vos W.M."/>
            <person name="Barrangou R."/>
            <person name="Klaenhammer T.R."/>
            <person name="Caufield P.W."/>
            <person name="Cui Y."/>
            <person name="Zhang H."/>
            <person name="O'Toole P.W."/>
        </authorList>
    </citation>
    <scope>NUCLEOTIDE SEQUENCE [LARGE SCALE GENOMIC DNA]</scope>
    <source>
        <strain evidence="1 2">DSM 16982</strain>
    </source>
</reference>
<dbReference type="STRING" id="1423774.FD31_GL001236"/>
<dbReference type="PATRIC" id="fig|1423774.3.peg.1285"/>
<comment type="caution">
    <text evidence="1">The sequence shown here is derived from an EMBL/GenBank/DDBJ whole genome shotgun (WGS) entry which is preliminary data.</text>
</comment>
<accession>A0A0R1WC06</accession>
<dbReference type="Proteomes" id="UP000051302">
    <property type="component" value="Unassembled WGS sequence"/>
</dbReference>
<dbReference type="EMBL" id="AZFV01000023">
    <property type="protein sequence ID" value="KRM15383.1"/>
    <property type="molecule type" value="Genomic_DNA"/>
</dbReference>
<organism evidence="1 2">
    <name type="scientific">Companilactobacillus nantensis DSM 16982</name>
    <dbReference type="NCBI Taxonomy" id="1423774"/>
    <lineage>
        <taxon>Bacteria</taxon>
        <taxon>Bacillati</taxon>
        <taxon>Bacillota</taxon>
        <taxon>Bacilli</taxon>
        <taxon>Lactobacillales</taxon>
        <taxon>Lactobacillaceae</taxon>
        <taxon>Companilactobacillus</taxon>
    </lineage>
</organism>
<evidence type="ECO:0000313" key="2">
    <source>
        <dbReference type="Proteomes" id="UP000051302"/>
    </source>
</evidence>
<keyword evidence="2" id="KW-1185">Reference proteome</keyword>
<sequence length="58" mass="6665">MATKSFQTEFTFNQKTGRKLAIALDGSRKTDINLSKPVEFLTNKNDKKKINDIIKDFD</sequence>
<dbReference type="AlphaFoldDB" id="A0A0R1WC06"/>
<gene>
    <name evidence="1" type="ORF">FD31_GL001236</name>
</gene>
<name>A0A0R1WC06_9LACO</name>
<dbReference type="RefSeq" id="WP_157049163.1">
    <property type="nucleotide sequence ID" value="NZ_AZFV01000023.1"/>
</dbReference>